<accession>A0A923KTB9</accession>
<evidence type="ECO:0000256" key="1">
    <source>
        <dbReference type="SAM" id="Phobius"/>
    </source>
</evidence>
<dbReference type="SUPFAM" id="SSF54523">
    <property type="entry name" value="Pili subunits"/>
    <property type="match status" value="1"/>
</dbReference>
<gene>
    <name evidence="2" type="ORF">GH810_13100</name>
</gene>
<reference evidence="2" key="2">
    <citation type="submission" date="2020-10" db="EMBL/GenBank/DDBJ databases">
        <title>Comparative genomics of the Acetobacterium genus.</title>
        <authorList>
            <person name="Marshall C."/>
            <person name="May H."/>
            <person name="Norman S."/>
        </authorList>
    </citation>
    <scope>NUCLEOTIDE SEQUENCE</scope>
    <source>
        <strain evidence="2">DER-2019</strain>
    </source>
</reference>
<dbReference type="AlphaFoldDB" id="A0A923KTB9"/>
<dbReference type="InterPro" id="IPR045584">
    <property type="entry name" value="Pilin-like"/>
</dbReference>
<dbReference type="InterPro" id="IPR012902">
    <property type="entry name" value="N_methyl_site"/>
</dbReference>
<keyword evidence="1" id="KW-0472">Membrane</keyword>
<keyword evidence="1" id="KW-0812">Transmembrane</keyword>
<dbReference type="Pfam" id="PF07963">
    <property type="entry name" value="N_methyl"/>
    <property type="match status" value="1"/>
</dbReference>
<dbReference type="OrthoDB" id="1771636at2"/>
<reference evidence="2" key="1">
    <citation type="submission" date="2019-10" db="EMBL/GenBank/DDBJ databases">
        <authorList>
            <person name="Ross D.E."/>
            <person name="Gulliver D."/>
        </authorList>
    </citation>
    <scope>NUCLEOTIDE SEQUENCE</scope>
    <source>
        <strain evidence="2">DER-2019</strain>
    </source>
</reference>
<keyword evidence="1" id="KW-1133">Transmembrane helix</keyword>
<keyword evidence="3" id="KW-1185">Reference proteome</keyword>
<dbReference type="Gene3D" id="3.30.700.10">
    <property type="entry name" value="Glycoprotein, Type 4 Pilin"/>
    <property type="match status" value="1"/>
</dbReference>
<proteinExistence type="predicted"/>
<dbReference type="PROSITE" id="PS00409">
    <property type="entry name" value="PROKAR_NTER_METHYL"/>
    <property type="match status" value="1"/>
</dbReference>
<evidence type="ECO:0000313" key="3">
    <source>
        <dbReference type="Proteomes" id="UP000616595"/>
    </source>
</evidence>
<name>A0A923KTB9_9FIRM</name>
<organism evidence="2 3">
    <name type="scientific">Acetobacterium paludosum</name>
    <dbReference type="NCBI Taxonomy" id="52693"/>
    <lineage>
        <taxon>Bacteria</taxon>
        <taxon>Bacillati</taxon>
        <taxon>Bacillota</taxon>
        <taxon>Clostridia</taxon>
        <taxon>Eubacteriales</taxon>
        <taxon>Eubacteriaceae</taxon>
        <taxon>Acetobacterium</taxon>
    </lineage>
</organism>
<dbReference type="Proteomes" id="UP000616595">
    <property type="component" value="Unassembled WGS sequence"/>
</dbReference>
<sequence>MEFINRMRKDKKGFTLVEIIVVLVILAILAAFTIPSMLGFVGDAKKKAAISEQREVYIAAQAIATEQFAKNTPAIAEANLGMTSATVDGVDALKLGSLAVAAVAADATSGADYDMMSYLKGDIIANKGAITGTSPVAAETANSTWTVKISSDGHVKEVTYTKNGVTLDPLVPSSAVK</sequence>
<comment type="caution">
    <text evidence="2">The sequence shown here is derived from an EMBL/GenBank/DDBJ whole genome shotgun (WGS) entry which is preliminary data.</text>
</comment>
<protein>
    <submittedName>
        <fullName evidence="2">Prepilin-type N-terminal cleavage/methylation domain-containing protein</fullName>
    </submittedName>
</protein>
<evidence type="ECO:0000313" key="2">
    <source>
        <dbReference type="EMBL" id="MBC3889252.1"/>
    </source>
</evidence>
<dbReference type="RefSeq" id="WP_148566842.1">
    <property type="nucleotide sequence ID" value="NZ_RXYA01000006.1"/>
</dbReference>
<dbReference type="NCBIfam" id="TIGR02532">
    <property type="entry name" value="IV_pilin_GFxxxE"/>
    <property type="match status" value="1"/>
</dbReference>
<feature type="transmembrane region" description="Helical" evidence="1">
    <location>
        <begin position="20"/>
        <end position="41"/>
    </location>
</feature>
<dbReference type="EMBL" id="WJBD01000016">
    <property type="protein sequence ID" value="MBC3889252.1"/>
    <property type="molecule type" value="Genomic_DNA"/>
</dbReference>